<gene>
    <name evidence="2" type="ORF">CSUB8521_0347</name>
</gene>
<evidence type="ECO:0000313" key="3">
    <source>
        <dbReference type="Proteomes" id="UP000031135"/>
    </source>
</evidence>
<dbReference type="AlphaFoldDB" id="A0A0A8H7W4"/>
<dbReference type="SUPFAM" id="SSF52317">
    <property type="entry name" value="Class I glutamine amidotransferase-like"/>
    <property type="match status" value="1"/>
</dbReference>
<dbReference type="OrthoDB" id="9813383at2"/>
<dbReference type="InterPro" id="IPR017926">
    <property type="entry name" value="GATASE"/>
</dbReference>
<feature type="domain" description="Glutamine amidotransferase" evidence="1">
    <location>
        <begin position="80"/>
        <end position="193"/>
    </location>
</feature>
<dbReference type="PANTHER" id="PTHR43235">
    <property type="entry name" value="GLUTAMINE AMIDOTRANSFERASE PB2B2.05-RELATED"/>
    <property type="match status" value="1"/>
</dbReference>
<evidence type="ECO:0000313" key="2">
    <source>
        <dbReference type="EMBL" id="AJC90233.1"/>
    </source>
</evidence>
<accession>A0A0A8H7W4</accession>
<evidence type="ECO:0000259" key="1">
    <source>
        <dbReference type="Pfam" id="PF00117"/>
    </source>
</evidence>
<dbReference type="RefSeq" id="WP_039664757.1">
    <property type="nucleotide sequence ID" value="NZ_CP007772.1"/>
</dbReference>
<dbReference type="Gene3D" id="3.40.50.880">
    <property type="match status" value="1"/>
</dbReference>
<dbReference type="KEGG" id="csm:CSUB8521_0347"/>
<dbReference type="Pfam" id="PF00117">
    <property type="entry name" value="GATase"/>
    <property type="match status" value="1"/>
</dbReference>
<protein>
    <recommendedName>
        <fullName evidence="1">Glutamine amidotransferase domain-containing protein</fullName>
    </recommendedName>
</protein>
<dbReference type="InterPro" id="IPR044668">
    <property type="entry name" value="PuuD-like"/>
</dbReference>
<dbReference type="EMBL" id="CP007772">
    <property type="protein sequence ID" value="AJC90233.1"/>
    <property type="molecule type" value="Genomic_DNA"/>
</dbReference>
<sequence length="199" mass="22933">MKFIAISQRILENQDYHELRECLALDWGFFFKNELSGFLPLPLSYEIDFKNYIPYVSAVILSGGNDLNSCKSSFVNQKRDEYEKNIIKYCVQDNIPLLGICKGAQVIASYFNSTICPCKGHVGNHEIYLNDQRININSYHNFAIKTLGNELEVLASAKDGTIEAFKHKKFSIYGLMWHIERENGMSEKSIFNVWLKDVK</sequence>
<dbReference type="GO" id="GO:0005829">
    <property type="term" value="C:cytosol"/>
    <property type="evidence" value="ECO:0007669"/>
    <property type="project" value="TreeGrafter"/>
</dbReference>
<organism evidence="2 3">
    <name type="scientific">Campylobacter subantarcticus LMG 24374</name>
    <dbReference type="NCBI Taxonomy" id="1388751"/>
    <lineage>
        <taxon>Bacteria</taxon>
        <taxon>Pseudomonadati</taxon>
        <taxon>Campylobacterota</taxon>
        <taxon>Epsilonproteobacteria</taxon>
        <taxon>Campylobacterales</taxon>
        <taxon>Campylobacteraceae</taxon>
        <taxon>Campylobacter</taxon>
    </lineage>
</organism>
<dbReference type="GO" id="GO:0033969">
    <property type="term" value="F:gamma-glutamyl-gamma-aminobutyrate hydrolase activity"/>
    <property type="evidence" value="ECO:0007669"/>
    <property type="project" value="TreeGrafter"/>
</dbReference>
<dbReference type="PANTHER" id="PTHR43235:SF1">
    <property type="entry name" value="GLUTAMINE AMIDOTRANSFERASE PB2B2.05-RELATED"/>
    <property type="match status" value="1"/>
</dbReference>
<dbReference type="NCBIfam" id="NF045546">
    <property type="entry name" value="GCDPHdlase"/>
    <property type="match status" value="1"/>
</dbReference>
<dbReference type="PROSITE" id="PS51273">
    <property type="entry name" value="GATASE_TYPE_1"/>
    <property type="match status" value="1"/>
</dbReference>
<reference evidence="2 3" key="1">
    <citation type="journal article" date="2014" name="Genome Biol. Evol.">
        <title>Comparative Genomics of the Campylobacter lari Group.</title>
        <authorList>
            <person name="Miller W.G."/>
            <person name="Yee E."/>
            <person name="Chapman M.H."/>
            <person name="Smith T.P."/>
            <person name="Bono J.L."/>
            <person name="Huynh S."/>
            <person name="Parker C.T."/>
            <person name="Vandamme P."/>
            <person name="Luong K."/>
            <person name="Korlach J."/>
        </authorList>
    </citation>
    <scope>NUCLEOTIDE SEQUENCE [LARGE SCALE GENOMIC DNA]</scope>
    <source>
        <strain evidence="2 3">LMG 24374</strain>
    </source>
</reference>
<dbReference type="InterPro" id="IPR054647">
    <property type="entry name" value="GCDPHdlase"/>
</dbReference>
<dbReference type="GO" id="GO:0006598">
    <property type="term" value="P:polyamine catabolic process"/>
    <property type="evidence" value="ECO:0007669"/>
    <property type="project" value="TreeGrafter"/>
</dbReference>
<dbReference type="InterPro" id="IPR029062">
    <property type="entry name" value="Class_I_gatase-like"/>
</dbReference>
<proteinExistence type="predicted"/>
<name>A0A0A8H7W4_9BACT</name>
<dbReference type="Proteomes" id="UP000031135">
    <property type="component" value="Chromosome"/>
</dbReference>
<dbReference type="HOGENOM" id="CLU_030756_5_0_7"/>